<proteinExistence type="predicted"/>
<dbReference type="Proteomes" id="UP000821865">
    <property type="component" value="Chromosome 10"/>
</dbReference>
<protein>
    <submittedName>
        <fullName evidence="1">Uncharacterized protein</fullName>
    </submittedName>
</protein>
<sequence length="158" mass="16982">MGNLNCLALSPGARVSHDSSRHGDDGLDKTGTDSTALHQVSGSTADNNGGLRPHDGRYTKAPVGAVAVLPTNGPHLHHEGLPQRVTNIVGSAQGKVVVALYTYNARDDGDLSFRKGDRLQILNDSDPDWWHAKQLNGPQTGYIPQNYVAFEKTVESEE</sequence>
<dbReference type="EMBL" id="CM023479">
    <property type="protein sequence ID" value="KAH7974899.1"/>
    <property type="molecule type" value="Genomic_DNA"/>
</dbReference>
<keyword evidence="2" id="KW-1185">Reference proteome</keyword>
<evidence type="ECO:0000313" key="1">
    <source>
        <dbReference type="EMBL" id="KAH7974899.1"/>
    </source>
</evidence>
<evidence type="ECO:0000313" key="2">
    <source>
        <dbReference type="Proteomes" id="UP000821865"/>
    </source>
</evidence>
<reference evidence="1" key="1">
    <citation type="submission" date="2020-05" db="EMBL/GenBank/DDBJ databases">
        <title>Large-scale comparative analyses of tick genomes elucidate their genetic diversity and vector capacities.</title>
        <authorList>
            <person name="Jia N."/>
            <person name="Wang J."/>
            <person name="Shi W."/>
            <person name="Du L."/>
            <person name="Sun Y."/>
            <person name="Zhan W."/>
            <person name="Jiang J."/>
            <person name="Wang Q."/>
            <person name="Zhang B."/>
            <person name="Ji P."/>
            <person name="Sakyi L.B."/>
            <person name="Cui X."/>
            <person name="Yuan T."/>
            <person name="Jiang B."/>
            <person name="Yang W."/>
            <person name="Lam T.T.-Y."/>
            <person name="Chang Q."/>
            <person name="Ding S."/>
            <person name="Wang X."/>
            <person name="Zhu J."/>
            <person name="Ruan X."/>
            <person name="Zhao L."/>
            <person name="Wei J."/>
            <person name="Que T."/>
            <person name="Du C."/>
            <person name="Cheng J."/>
            <person name="Dai P."/>
            <person name="Han X."/>
            <person name="Huang E."/>
            <person name="Gao Y."/>
            <person name="Liu J."/>
            <person name="Shao H."/>
            <person name="Ye R."/>
            <person name="Li L."/>
            <person name="Wei W."/>
            <person name="Wang X."/>
            <person name="Wang C."/>
            <person name="Yang T."/>
            <person name="Huo Q."/>
            <person name="Li W."/>
            <person name="Guo W."/>
            <person name="Chen H."/>
            <person name="Zhou L."/>
            <person name="Ni X."/>
            <person name="Tian J."/>
            <person name="Zhou Y."/>
            <person name="Sheng Y."/>
            <person name="Liu T."/>
            <person name="Pan Y."/>
            <person name="Xia L."/>
            <person name="Li J."/>
            <person name="Zhao F."/>
            <person name="Cao W."/>
        </authorList>
    </citation>
    <scope>NUCLEOTIDE SEQUENCE</scope>
    <source>
        <strain evidence="1">Dsil-2018</strain>
    </source>
</reference>
<organism evidence="1 2">
    <name type="scientific">Dermacentor silvarum</name>
    <name type="common">Tick</name>
    <dbReference type="NCBI Taxonomy" id="543639"/>
    <lineage>
        <taxon>Eukaryota</taxon>
        <taxon>Metazoa</taxon>
        <taxon>Ecdysozoa</taxon>
        <taxon>Arthropoda</taxon>
        <taxon>Chelicerata</taxon>
        <taxon>Arachnida</taxon>
        <taxon>Acari</taxon>
        <taxon>Parasitiformes</taxon>
        <taxon>Ixodida</taxon>
        <taxon>Ixodoidea</taxon>
        <taxon>Ixodidae</taxon>
        <taxon>Rhipicephalinae</taxon>
        <taxon>Dermacentor</taxon>
    </lineage>
</organism>
<gene>
    <name evidence="1" type="ORF">HPB49_021010</name>
</gene>
<name>A0ACB8DR96_DERSI</name>
<comment type="caution">
    <text evidence="1">The sequence shown here is derived from an EMBL/GenBank/DDBJ whole genome shotgun (WGS) entry which is preliminary data.</text>
</comment>
<accession>A0ACB8DR96</accession>